<reference evidence="2" key="1">
    <citation type="journal article" date="2019" name="Int. J. Syst. Evol. Microbiol.">
        <title>The Global Catalogue of Microorganisms (GCM) 10K type strain sequencing project: providing services to taxonomists for standard genome sequencing and annotation.</title>
        <authorList>
            <consortium name="The Broad Institute Genomics Platform"/>
            <consortium name="The Broad Institute Genome Sequencing Center for Infectious Disease"/>
            <person name="Wu L."/>
            <person name="Ma J."/>
        </authorList>
    </citation>
    <scope>NUCLEOTIDE SEQUENCE [LARGE SCALE GENOMIC DNA]</scope>
    <source>
        <strain evidence="2">ZS-35-S2</strain>
    </source>
</reference>
<dbReference type="EMBL" id="JBHUIJ010000005">
    <property type="protein sequence ID" value="MFD2236895.1"/>
    <property type="molecule type" value="Genomic_DNA"/>
</dbReference>
<proteinExistence type="predicted"/>
<comment type="caution">
    <text evidence="1">The sequence shown here is derived from an EMBL/GenBank/DDBJ whole genome shotgun (WGS) entry which is preliminary data.</text>
</comment>
<accession>A0ABW5CI73</accession>
<name>A0ABW5CI73_9HYPH</name>
<evidence type="ECO:0000313" key="1">
    <source>
        <dbReference type="EMBL" id="MFD2236895.1"/>
    </source>
</evidence>
<organism evidence="1 2">
    <name type="scientific">Aureimonas populi</name>
    <dbReference type="NCBI Taxonomy" id="1701758"/>
    <lineage>
        <taxon>Bacteria</taxon>
        <taxon>Pseudomonadati</taxon>
        <taxon>Pseudomonadota</taxon>
        <taxon>Alphaproteobacteria</taxon>
        <taxon>Hyphomicrobiales</taxon>
        <taxon>Aurantimonadaceae</taxon>
        <taxon>Aureimonas</taxon>
    </lineage>
</organism>
<gene>
    <name evidence="1" type="ORF">ACFSKQ_05375</name>
</gene>
<dbReference type="RefSeq" id="WP_209739601.1">
    <property type="nucleotide sequence ID" value="NZ_CP072611.1"/>
</dbReference>
<evidence type="ECO:0000313" key="2">
    <source>
        <dbReference type="Proteomes" id="UP001597371"/>
    </source>
</evidence>
<protein>
    <recommendedName>
        <fullName evidence="3">Glycosyltransferase</fullName>
    </recommendedName>
</protein>
<evidence type="ECO:0008006" key="3">
    <source>
        <dbReference type="Google" id="ProtNLM"/>
    </source>
</evidence>
<dbReference type="Proteomes" id="UP001597371">
    <property type="component" value="Unassembled WGS sequence"/>
</dbReference>
<sequence length="327" mass="35316">MTQDRPSRCFLCRSREIAPTDRRLAYPGGRERRFPLACTSCGLLLEPEAGSEVPVSLAADLCAERFAPGPHEPFGLDIYTLRMAATLFGRRAAPADAAQRAALRNPHGALAASAVLSDLADMPPAPVSLGMMCRAGEVEAILASLPQSAAFARDVVLLSESGTAGPLTVEGFPSGAVRLATRPLAGDFGAQRNALQALCRQRWVLQLDADETLDGKTAALLPGLARMAEEDEAVSIGLPRRNLVGGVLSDVYPDVQYRLNRREVPYAGKVHERPVRHWRQSFIALHGAIDHHLSAEHVARRSQGYEALDPGHGRLEEAQALLRPYRG</sequence>
<keyword evidence="2" id="KW-1185">Reference proteome</keyword>